<reference evidence="4 5" key="1">
    <citation type="submission" date="2019-07" db="EMBL/GenBank/DDBJ databases">
        <title>The First High-Quality Draft Genome Sequence of the Causal Agent of the Current Panama Disease Epidemic.</title>
        <authorList>
            <person name="Warmington R.J."/>
            <person name="Kay W."/>
            <person name="Jeffries A."/>
            <person name="Bebber D."/>
            <person name="Moore K."/>
            <person name="Studholme D.J."/>
        </authorList>
    </citation>
    <scope>NUCLEOTIDE SEQUENCE [LARGE SCALE GENOMIC DNA]</scope>
    <source>
        <strain evidence="4 5">TR4</strain>
    </source>
</reference>
<dbReference type="PRINTS" id="PR00080">
    <property type="entry name" value="SDRFAMILY"/>
</dbReference>
<comment type="similarity">
    <text evidence="1 3">Belongs to the short-chain dehydrogenases/reductases (SDR) family.</text>
</comment>
<gene>
    <name evidence="4" type="ORF">FocTR4_00002415</name>
</gene>
<dbReference type="Proteomes" id="UP000321331">
    <property type="component" value="Unassembled WGS sequence"/>
</dbReference>
<dbReference type="Pfam" id="PF00106">
    <property type="entry name" value="adh_short"/>
    <property type="match status" value="1"/>
</dbReference>
<dbReference type="AlphaFoldDB" id="A0A5C6TDL0"/>
<comment type="caution">
    <text evidence="4">The sequence shown here is derived from an EMBL/GenBank/DDBJ whole genome shotgun (WGS) entry which is preliminary data.</text>
</comment>
<dbReference type="EMBL" id="VMNF01000005">
    <property type="protein sequence ID" value="TXC07771.1"/>
    <property type="molecule type" value="Genomic_DNA"/>
</dbReference>
<evidence type="ECO:0000313" key="5">
    <source>
        <dbReference type="Proteomes" id="UP000321331"/>
    </source>
</evidence>
<name>A0A5C6TDL0_FUSOC</name>
<evidence type="ECO:0000256" key="1">
    <source>
        <dbReference type="ARBA" id="ARBA00006484"/>
    </source>
</evidence>
<dbReference type="Gene3D" id="3.40.50.720">
    <property type="entry name" value="NAD(P)-binding Rossmann-like Domain"/>
    <property type="match status" value="1"/>
</dbReference>
<organism evidence="4 5">
    <name type="scientific">Fusarium oxysporum f. sp. cubense</name>
    <dbReference type="NCBI Taxonomy" id="61366"/>
    <lineage>
        <taxon>Eukaryota</taxon>
        <taxon>Fungi</taxon>
        <taxon>Dikarya</taxon>
        <taxon>Ascomycota</taxon>
        <taxon>Pezizomycotina</taxon>
        <taxon>Sordariomycetes</taxon>
        <taxon>Hypocreomycetidae</taxon>
        <taxon>Hypocreales</taxon>
        <taxon>Nectriaceae</taxon>
        <taxon>Fusarium</taxon>
        <taxon>Fusarium oxysporum species complex</taxon>
    </lineage>
</organism>
<proteinExistence type="inferred from homology"/>
<dbReference type="PRINTS" id="PR00081">
    <property type="entry name" value="GDHRDH"/>
</dbReference>
<protein>
    <recommendedName>
        <fullName evidence="6">Oxidoreductase</fullName>
    </recommendedName>
</protein>
<evidence type="ECO:0000256" key="2">
    <source>
        <dbReference type="ARBA" id="ARBA00023002"/>
    </source>
</evidence>
<evidence type="ECO:0000313" key="4">
    <source>
        <dbReference type="EMBL" id="TXC07771.1"/>
    </source>
</evidence>
<dbReference type="SUPFAM" id="SSF51735">
    <property type="entry name" value="NAD(P)-binding Rossmann-fold domains"/>
    <property type="match status" value="1"/>
</dbReference>
<dbReference type="InterPro" id="IPR036291">
    <property type="entry name" value="NAD(P)-bd_dom_sf"/>
</dbReference>
<dbReference type="GO" id="GO:0016491">
    <property type="term" value="F:oxidoreductase activity"/>
    <property type="evidence" value="ECO:0007669"/>
    <property type="project" value="UniProtKB-KW"/>
</dbReference>
<accession>A0A5C6TDL0</accession>
<evidence type="ECO:0008006" key="6">
    <source>
        <dbReference type="Google" id="ProtNLM"/>
    </source>
</evidence>
<dbReference type="PANTHER" id="PTHR24320:SF148">
    <property type="entry name" value="NAD(P)-BINDING ROSSMANN-FOLD SUPERFAMILY PROTEIN"/>
    <property type="match status" value="1"/>
</dbReference>
<keyword evidence="2" id="KW-0560">Oxidoreductase</keyword>
<dbReference type="PANTHER" id="PTHR24320">
    <property type="entry name" value="RETINOL DEHYDROGENASE"/>
    <property type="match status" value="1"/>
</dbReference>
<sequence>MATRQWDPSTDIPDLKGKVAVVTGGSSGIGLETVRFLARKGAKVYLTTRSDARARQAKDKLKKDAGINPRNVQYLVMDLYDPVSITHAVDELKRNETKLHILINNAAASTSSTMLVDGKYEQHMVANHIGPFILINRLLPLLKAAAKDPDADARIVNLSSTASISMLPANFKFNFDSPTCFKNPVPSYPWQWRFLGRFMFGFDMIRYAVSKAAVVLFTQELQGRLEGQNLPITCIAVHPGEVLTEGVLAINNILVRAIARASFLTAEQGAANSLFAATAAEVKEDALKYKGKFIVPVGKLEDPNPIAKDDRQVKGLWENTVVEVNKWLMEKKLPLLEAC</sequence>
<dbReference type="InterPro" id="IPR002347">
    <property type="entry name" value="SDR_fam"/>
</dbReference>
<evidence type="ECO:0000256" key="3">
    <source>
        <dbReference type="RuleBase" id="RU000363"/>
    </source>
</evidence>